<dbReference type="Pfam" id="PF14223">
    <property type="entry name" value="Retrotran_gag_2"/>
    <property type="match status" value="1"/>
</dbReference>
<dbReference type="SUPFAM" id="SSF53098">
    <property type="entry name" value="Ribonuclease H-like"/>
    <property type="match status" value="1"/>
</dbReference>
<dbReference type="PANTHER" id="PTHR47481:SF14">
    <property type="entry name" value="RETROTRANSPOSON COPIA-LIKE N-TERMINAL DOMAIN-CONTAINING PROTEIN"/>
    <property type="match status" value="1"/>
</dbReference>
<sequence>MNSVKQQLRIVLPVKDKENYLEHPIPAAPVAAHGQQVPPQALAAHATWVKGSKEIVAEQELLQTVKEFNTCKQEEGQSVSSYVLKMKSYIDNLERLGQPVSLCLAVSLILVSLSKEYDGFVQNYNMHNMGKTVNELHAMLKLHEQTLPKKDAAPALHTLRAGRVQKNQKEKPQKAAKGNQRKKNAKMGYAHVPAPYFAPKPKNPPPPKKENPTKDAICHQCGEVVVQKEVKNQLGKNIKSLHFGRGGECMSQEFLDHLKEHVIITHRTPPYMPQYNEINEPQSDINPIRKSTRTRCAPNRMCLHVDVEEHELSDLGEPANYKAALLDPESDKWLNAMTVEMQSLKDNDVWDLVDLPPNGKTVGSK</sequence>
<gene>
    <name evidence="2" type="ORF">Tci_040695</name>
</gene>
<accession>A0A6L2M683</accession>
<reference evidence="2" key="1">
    <citation type="journal article" date="2019" name="Sci. Rep.">
        <title>Draft genome of Tanacetum cinerariifolium, the natural source of mosquito coil.</title>
        <authorList>
            <person name="Yamashiro T."/>
            <person name="Shiraishi A."/>
            <person name="Satake H."/>
            <person name="Nakayama K."/>
        </authorList>
    </citation>
    <scope>NUCLEOTIDE SEQUENCE</scope>
</reference>
<dbReference type="EMBL" id="BKCJ010005801">
    <property type="protein sequence ID" value="GEU68717.1"/>
    <property type="molecule type" value="Genomic_DNA"/>
</dbReference>
<protein>
    <submittedName>
        <fullName evidence="2">Zinc finger, CCHC-type</fullName>
    </submittedName>
</protein>
<feature type="region of interest" description="Disordered" evidence="1">
    <location>
        <begin position="160"/>
        <end position="185"/>
    </location>
</feature>
<evidence type="ECO:0000256" key="1">
    <source>
        <dbReference type="SAM" id="MobiDB-lite"/>
    </source>
</evidence>
<comment type="caution">
    <text evidence="2">The sequence shown here is derived from an EMBL/GenBank/DDBJ whole genome shotgun (WGS) entry which is preliminary data.</text>
</comment>
<evidence type="ECO:0000313" key="2">
    <source>
        <dbReference type="EMBL" id="GEU68717.1"/>
    </source>
</evidence>
<dbReference type="PANTHER" id="PTHR47481">
    <property type="match status" value="1"/>
</dbReference>
<dbReference type="AlphaFoldDB" id="A0A6L2M683"/>
<organism evidence="2">
    <name type="scientific">Tanacetum cinerariifolium</name>
    <name type="common">Dalmatian daisy</name>
    <name type="synonym">Chrysanthemum cinerariifolium</name>
    <dbReference type="NCBI Taxonomy" id="118510"/>
    <lineage>
        <taxon>Eukaryota</taxon>
        <taxon>Viridiplantae</taxon>
        <taxon>Streptophyta</taxon>
        <taxon>Embryophyta</taxon>
        <taxon>Tracheophyta</taxon>
        <taxon>Spermatophyta</taxon>
        <taxon>Magnoliopsida</taxon>
        <taxon>eudicotyledons</taxon>
        <taxon>Gunneridae</taxon>
        <taxon>Pentapetalae</taxon>
        <taxon>asterids</taxon>
        <taxon>campanulids</taxon>
        <taxon>Asterales</taxon>
        <taxon>Asteraceae</taxon>
        <taxon>Asteroideae</taxon>
        <taxon>Anthemideae</taxon>
        <taxon>Anthemidinae</taxon>
        <taxon>Tanacetum</taxon>
    </lineage>
</organism>
<dbReference type="InterPro" id="IPR012337">
    <property type="entry name" value="RNaseH-like_sf"/>
</dbReference>
<name>A0A6L2M683_TANCI</name>
<proteinExistence type="predicted"/>